<organism evidence="2 3">
    <name type="scientific">Saccharomycopsis crataegensis</name>
    <dbReference type="NCBI Taxonomy" id="43959"/>
    <lineage>
        <taxon>Eukaryota</taxon>
        <taxon>Fungi</taxon>
        <taxon>Dikarya</taxon>
        <taxon>Ascomycota</taxon>
        <taxon>Saccharomycotina</taxon>
        <taxon>Saccharomycetes</taxon>
        <taxon>Saccharomycopsidaceae</taxon>
        <taxon>Saccharomycopsis</taxon>
    </lineage>
</organism>
<evidence type="ECO:0000313" key="2">
    <source>
        <dbReference type="EMBL" id="GMM37321.1"/>
    </source>
</evidence>
<comment type="caution">
    <text evidence="2">The sequence shown here is derived from an EMBL/GenBank/DDBJ whole genome shotgun (WGS) entry which is preliminary data.</text>
</comment>
<keyword evidence="3" id="KW-1185">Reference proteome</keyword>
<accession>A0AAV5QRV9</accession>
<keyword evidence="1" id="KW-0472">Membrane</keyword>
<proteinExistence type="predicted"/>
<dbReference type="AlphaFoldDB" id="A0AAV5QRV9"/>
<evidence type="ECO:0000313" key="3">
    <source>
        <dbReference type="Proteomes" id="UP001360560"/>
    </source>
</evidence>
<dbReference type="EMBL" id="BTFZ01000011">
    <property type="protein sequence ID" value="GMM37321.1"/>
    <property type="molecule type" value="Genomic_DNA"/>
</dbReference>
<sequence>MMLQEFKDCLIHTDDVFTHYMSKYLPFGNDHLTMGSGTWITKLFIVILVVLIIYETILTIGIKLNWWKDPVLQFFQEKPVHCAHVYVNVNLLENDSIDFKSPDQNKCLLEKPLTYHIEFGPDDYDYEDPELGSTVGFLIDKMNVMAQEFVNRGKYTMVGGGGHLYHKGHYKNAFKKDALCLQDIETGSTVDFFAIVEVPKENQN</sequence>
<reference evidence="2 3" key="1">
    <citation type="journal article" date="2023" name="Elife">
        <title>Identification of key yeast species and microbe-microbe interactions impacting larval growth of Drosophila in the wild.</title>
        <authorList>
            <person name="Mure A."/>
            <person name="Sugiura Y."/>
            <person name="Maeda R."/>
            <person name="Honda K."/>
            <person name="Sakurai N."/>
            <person name="Takahashi Y."/>
            <person name="Watada M."/>
            <person name="Katoh T."/>
            <person name="Gotoh A."/>
            <person name="Gotoh Y."/>
            <person name="Taniguchi I."/>
            <person name="Nakamura K."/>
            <person name="Hayashi T."/>
            <person name="Katayama T."/>
            <person name="Uemura T."/>
            <person name="Hattori Y."/>
        </authorList>
    </citation>
    <scope>NUCLEOTIDE SEQUENCE [LARGE SCALE GENOMIC DNA]</scope>
    <source>
        <strain evidence="2 3">SC-9</strain>
    </source>
</reference>
<keyword evidence="1" id="KW-1133">Transmembrane helix</keyword>
<evidence type="ECO:0000256" key="1">
    <source>
        <dbReference type="SAM" id="Phobius"/>
    </source>
</evidence>
<feature type="transmembrane region" description="Helical" evidence="1">
    <location>
        <begin position="39"/>
        <end position="62"/>
    </location>
</feature>
<name>A0AAV5QRV9_9ASCO</name>
<gene>
    <name evidence="2" type="ORF">DASC09_046460</name>
</gene>
<protein>
    <submittedName>
        <fullName evidence="2">Uncharacterized protein</fullName>
    </submittedName>
</protein>
<dbReference type="Proteomes" id="UP001360560">
    <property type="component" value="Unassembled WGS sequence"/>
</dbReference>
<dbReference type="GeneID" id="90075296"/>
<dbReference type="RefSeq" id="XP_064854317.1">
    <property type="nucleotide sequence ID" value="XM_064998245.1"/>
</dbReference>
<keyword evidence="1" id="KW-0812">Transmembrane</keyword>